<comment type="subcellular location">
    <subcellularLocation>
        <location evidence="1">Membrane</location>
        <topology evidence="1">Multi-pass membrane protein</topology>
    </subcellularLocation>
</comment>
<sequence length="140" mass="15219">MNKVAFYFLWAARLVAAIIMLQTLYFKFLAQPESVYIFSTLGVEPWGRIGSGIVELIASVLILIPRTSWIGAGLGLSVMLGAILAHLTILGIPIQGDGGYLFFLALTVAGSCITILLLTRSHWLPILFSVSGKRNIRVNA</sequence>
<feature type="transmembrane region" description="Helical" evidence="5">
    <location>
        <begin position="7"/>
        <end position="26"/>
    </location>
</feature>
<evidence type="ECO:0000313" key="6">
    <source>
        <dbReference type="EMBL" id="QHV99792.1"/>
    </source>
</evidence>
<evidence type="ECO:0000256" key="5">
    <source>
        <dbReference type="SAM" id="Phobius"/>
    </source>
</evidence>
<reference evidence="6 7" key="1">
    <citation type="submission" date="2019-11" db="EMBL/GenBank/DDBJ databases">
        <title>Spirosoma endbachense sp. nov., isolated from a natural salt meadow.</title>
        <authorList>
            <person name="Rojas J."/>
            <person name="Ambika Manirajan B."/>
            <person name="Ratering S."/>
            <person name="Suarez C."/>
            <person name="Geissler-Plaum R."/>
            <person name="Schnell S."/>
        </authorList>
    </citation>
    <scope>NUCLEOTIDE SEQUENCE [LARGE SCALE GENOMIC DNA]</scope>
    <source>
        <strain evidence="6 7">I-24</strain>
    </source>
</reference>
<protein>
    <submittedName>
        <fullName evidence="6">DoxX family protein</fullName>
    </submittedName>
</protein>
<name>A0A6P1W611_9BACT</name>
<dbReference type="GO" id="GO:0016020">
    <property type="term" value="C:membrane"/>
    <property type="evidence" value="ECO:0007669"/>
    <property type="project" value="UniProtKB-SubCell"/>
</dbReference>
<keyword evidence="7" id="KW-1185">Reference proteome</keyword>
<gene>
    <name evidence="6" type="ORF">GJR95_34395</name>
</gene>
<evidence type="ECO:0000256" key="1">
    <source>
        <dbReference type="ARBA" id="ARBA00004141"/>
    </source>
</evidence>
<keyword evidence="2 5" id="KW-0812">Transmembrane</keyword>
<proteinExistence type="predicted"/>
<feature type="transmembrane region" description="Helical" evidence="5">
    <location>
        <begin position="46"/>
        <end position="64"/>
    </location>
</feature>
<evidence type="ECO:0000256" key="2">
    <source>
        <dbReference type="ARBA" id="ARBA00022692"/>
    </source>
</evidence>
<dbReference type="AlphaFoldDB" id="A0A6P1W611"/>
<dbReference type="Proteomes" id="UP000464577">
    <property type="component" value="Chromosome"/>
</dbReference>
<evidence type="ECO:0000313" key="7">
    <source>
        <dbReference type="Proteomes" id="UP000464577"/>
    </source>
</evidence>
<keyword evidence="3 5" id="KW-1133">Transmembrane helix</keyword>
<keyword evidence="4 5" id="KW-0472">Membrane</keyword>
<dbReference type="EMBL" id="CP045997">
    <property type="protein sequence ID" value="QHV99792.1"/>
    <property type="molecule type" value="Genomic_DNA"/>
</dbReference>
<dbReference type="KEGG" id="senf:GJR95_34395"/>
<accession>A0A6P1W611</accession>
<dbReference type="RefSeq" id="WP_162390185.1">
    <property type="nucleotide sequence ID" value="NZ_CP045997.1"/>
</dbReference>
<evidence type="ECO:0000256" key="3">
    <source>
        <dbReference type="ARBA" id="ARBA00022989"/>
    </source>
</evidence>
<dbReference type="Pfam" id="PF13564">
    <property type="entry name" value="DoxX_2"/>
    <property type="match status" value="1"/>
</dbReference>
<feature type="transmembrane region" description="Helical" evidence="5">
    <location>
        <begin position="100"/>
        <end position="119"/>
    </location>
</feature>
<evidence type="ECO:0000256" key="4">
    <source>
        <dbReference type="ARBA" id="ARBA00023136"/>
    </source>
</evidence>
<feature type="transmembrane region" description="Helical" evidence="5">
    <location>
        <begin position="71"/>
        <end position="94"/>
    </location>
</feature>
<organism evidence="6 7">
    <name type="scientific">Spirosoma endbachense</name>
    <dbReference type="NCBI Taxonomy" id="2666025"/>
    <lineage>
        <taxon>Bacteria</taxon>
        <taxon>Pseudomonadati</taxon>
        <taxon>Bacteroidota</taxon>
        <taxon>Cytophagia</taxon>
        <taxon>Cytophagales</taxon>
        <taxon>Cytophagaceae</taxon>
        <taxon>Spirosoma</taxon>
    </lineage>
</organism>
<dbReference type="InterPro" id="IPR032808">
    <property type="entry name" value="DoxX"/>
</dbReference>